<proteinExistence type="predicted"/>
<feature type="region of interest" description="Disordered" evidence="1">
    <location>
        <begin position="29"/>
        <end position="58"/>
    </location>
</feature>
<evidence type="ECO:0000313" key="2">
    <source>
        <dbReference type="EMBL" id="GMN59439.1"/>
    </source>
</evidence>
<dbReference type="Proteomes" id="UP001187192">
    <property type="component" value="Unassembled WGS sequence"/>
</dbReference>
<evidence type="ECO:0000313" key="3">
    <source>
        <dbReference type="Proteomes" id="UP001187192"/>
    </source>
</evidence>
<accession>A0AA88DQ31</accession>
<comment type="caution">
    <text evidence="2">The sequence shown here is derived from an EMBL/GenBank/DDBJ whole genome shotgun (WGS) entry which is preliminary data.</text>
</comment>
<protein>
    <submittedName>
        <fullName evidence="2">Uncharacterized protein</fullName>
    </submittedName>
</protein>
<name>A0AA88DQ31_FICCA</name>
<gene>
    <name evidence="2" type="ORF">TIFTF001_028525</name>
</gene>
<evidence type="ECO:0000256" key="1">
    <source>
        <dbReference type="SAM" id="MobiDB-lite"/>
    </source>
</evidence>
<keyword evidence="3" id="KW-1185">Reference proteome</keyword>
<sequence length="58" mass="6275">MLAMDPPPPKPNLLRLPLALALTQSIPLFDADDGPPLLPTISGPHERRSAQFLPPSRP</sequence>
<reference evidence="2" key="1">
    <citation type="submission" date="2023-07" db="EMBL/GenBank/DDBJ databases">
        <title>draft genome sequence of fig (Ficus carica).</title>
        <authorList>
            <person name="Takahashi T."/>
            <person name="Nishimura K."/>
        </authorList>
    </citation>
    <scope>NUCLEOTIDE SEQUENCE</scope>
</reference>
<dbReference type="AlphaFoldDB" id="A0AA88DQ31"/>
<organism evidence="2 3">
    <name type="scientific">Ficus carica</name>
    <name type="common">Common fig</name>
    <dbReference type="NCBI Taxonomy" id="3494"/>
    <lineage>
        <taxon>Eukaryota</taxon>
        <taxon>Viridiplantae</taxon>
        <taxon>Streptophyta</taxon>
        <taxon>Embryophyta</taxon>
        <taxon>Tracheophyta</taxon>
        <taxon>Spermatophyta</taxon>
        <taxon>Magnoliopsida</taxon>
        <taxon>eudicotyledons</taxon>
        <taxon>Gunneridae</taxon>
        <taxon>Pentapetalae</taxon>
        <taxon>rosids</taxon>
        <taxon>fabids</taxon>
        <taxon>Rosales</taxon>
        <taxon>Moraceae</taxon>
        <taxon>Ficeae</taxon>
        <taxon>Ficus</taxon>
    </lineage>
</organism>
<dbReference type="EMBL" id="BTGU01000087">
    <property type="protein sequence ID" value="GMN59439.1"/>
    <property type="molecule type" value="Genomic_DNA"/>
</dbReference>